<evidence type="ECO:0000256" key="2">
    <source>
        <dbReference type="ARBA" id="ARBA00023125"/>
    </source>
</evidence>
<dbReference type="InterPro" id="IPR001647">
    <property type="entry name" value="HTH_TetR"/>
</dbReference>
<dbReference type="PRINTS" id="PR00455">
    <property type="entry name" value="HTHTETR"/>
</dbReference>
<comment type="caution">
    <text evidence="6">The sequence shown here is derived from an EMBL/GenBank/DDBJ whole genome shotgun (WGS) entry which is preliminary data.</text>
</comment>
<accession>A0ABX2F1X9</accession>
<keyword evidence="2 4" id="KW-0238">DNA-binding</keyword>
<evidence type="ECO:0000256" key="4">
    <source>
        <dbReference type="PROSITE-ProRule" id="PRU00335"/>
    </source>
</evidence>
<dbReference type="Gene3D" id="1.10.10.60">
    <property type="entry name" value="Homeodomain-like"/>
    <property type="match status" value="1"/>
</dbReference>
<dbReference type="PROSITE" id="PS01081">
    <property type="entry name" value="HTH_TETR_1"/>
    <property type="match status" value="1"/>
</dbReference>
<dbReference type="Proteomes" id="UP000763557">
    <property type="component" value="Unassembled WGS sequence"/>
</dbReference>
<protein>
    <submittedName>
        <fullName evidence="6">Transcriptional regulator</fullName>
    </submittedName>
</protein>
<evidence type="ECO:0000259" key="5">
    <source>
        <dbReference type="PROSITE" id="PS50977"/>
    </source>
</evidence>
<dbReference type="InterPro" id="IPR011075">
    <property type="entry name" value="TetR_C"/>
</dbReference>
<dbReference type="SUPFAM" id="SSF48498">
    <property type="entry name" value="Tetracyclin repressor-like, C-terminal domain"/>
    <property type="match status" value="1"/>
</dbReference>
<name>A0ABX2F1X9_9PSEU</name>
<dbReference type="Pfam" id="PF00440">
    <property type="entry name" value="TetR_N"/>
    <property type="match status" value="1"/>
</dbReference>
<dbReference type="InterPro" id="IPR050109">
    <property type="entry name" value="HTH-type_TetR-like_transc_reg"/>
</dbReference>
<organism evidence="6 7">
    <name type="scientific">Kibdelosporangium persicum</name>
    <dbReference type="NCBI Taxonomy" id="2698649"/>
    <lineage>
        <taxon>Bacteria</taxon>
        <taxon>Bacillati</taxon>
        <taxon>Actinomycetota</taxon>
        <taxon>Actinomycetes</taxon>
        <taxon>Pseudonocardiales</taxon>
        <taxon>Pseudonocardiaceae</taxon>
        <taxon>Kibdelosporangium</taxon>
    </lineage>
</organism>
<dbReference type="PANTHER" id="PTHR30055">
    <property type="entry name" value="HTH-TYPE TRANSCRIPTIONAL REGULATOR RUTR"/>
    <property type="match status" value="1"/>
</dbReference>
<sequence length="204" mass="21895">MAESPVRRPGGRSAQVRATVLNAGLAELVDVGFHALSLEGIARRAGVNKTTLYRRWGTKEALMLDAIRERASAKVPIPDTGSLREDLVTLVRAAIANLLTPEVQAMVRVGIALSPHENAVATMVSSFWTERLAVDGVVVERAIRRGEIPPVDPGGVIEAVLGPPYFRALVTGRPVTDEFLAGTVDLVLTGLLDPEHREVRGDLP</sequence>
<keyword evidence="1" id="KW-0805">Transcription regulation</keyword>
<dbReference type="InterPro" id="IPR036271">
    <property type="entry name" value="Tet_transcr_reg_TetR-rel_C_sf"/>
</dbReference>
<feature type="domain" description="HTH tetR-type" evidence="5">
    <location>
        <begin position="14"/>
        <end position="74"/>
    </location>
</feature>
<dbReference type="EMBL" id="JAAATY010000005">
    <property type="protein sequence ID" value="NRN64888.1"/>
    <property type="molecule type" value="Genomic_DNA"/>
</dbReference>
<gene>
    <name evidence="6" type="ORF">GC106_20940</name>
</gene>
<dbReference type="Pfam" id="PF16859">
    <property type="entry name" value="TetR_C_11"/>
    <property type="match status" value="1"/>
</dbReference>
<dbReference type="InterPro" id="IPR023772">
    <property type="entry name" value="DNA-bd_HTH_TetR-type_CS"/>
</dbReference>
<dbReference type="PANTHER" id="PTHR30055:SF148">
    <property type="entry name" value="TETR-FAMILY TRANSCRIPTIONAL REGULATOR"/>
    <property type="match status" value="1"/>
</dbReference>
<evidence type="ECO:0000313" key="6">
    <source>
        <dbReference type="EMBL" id="NRN64888.1"/>
    </source>
</evidence>
<dbReference type="SUPFAM" id="SSF46689">
    <property type="entry name" value="Homeodomain-like"/>
    <property type="match status" value="1"/>
</dbReference>
<reference evidence="6 7" key="1">
    <citation type="submission" date="2020-01" db="EMBL/GenBank/DDBJ databases">
        <title>Kibdelosporangium persica a novel Actinomycetes from a hot desert in Iran.</title>
        <authorList>
            <person name="Safaei N."/>
            <person name="Zaburannyi N."/>
            <person name="Mueller R."/>
            <person name="Wink J."/>
        </authorList>
    </citation>
    <scope>NUCLEOTIDE SEQUENCE [LARGE SCALE GENOMIC DNA]</scope>
    <source>
        <strain evidence="6 7">4NS15</strain>
    </source>
</reference>
<dbReference type="InterPro" id="IPR009057">
    <property type="entry name" value="Homeodomain-like_sf"/>
</dbReference>
<feature type="DNA-binding region" description="H-T-H motif" evidence="4">
    <location>
        <begin position="37"/>
        <end position="56"/>
    </location>
</feature>
<evidence type="ECO:0000256" key="3">
    <source>
        <dbReference type="ARBA" id="ARBA00023163"/>
    </source>
</evidence>
<dbReference type="Gene3D" id="1.10.357.10">
    <property type="entry name" value="Tetracycline Repressor, domain 2"/>
    <property type="match status" value="1"/>
</dbReference>
<dbReference type="PROSITE" id="PS50977">
    <property type="entry name" value="HTH_TETR_2"/>
    <property type="match status" value="1"/>
</dbReference>
<keyword evidence="3" id="KW-0804">Transcription</keyword>
<proteinExistence type="predicted"/>
<evidence type="ECO:0000313" key="7">
    <source>
        <dbReference type="Proteomes" id="UP000763557"/>
    </source>
</evidence>
<evidence type="ECO:0000256" key="1">
    <source>
        <dbReference type="ARBA" id="ARBA00023015"/>
    </source>
</evidence>
<keyword evidence="7" id="KW-1185">Reference proteome</keyword>
<dbReference type="RefSeq" id="WP_173127915.1">
    <property type="nucleotide sequence ID" value="NZ_CBCSGW010000102.1"/>
</dbReference>